<accession>A0AAV9NWS2</accession>
<dbReference type="RefSeq" id="XP_064653738.1">
    <property type="nucleotide sequence ID" value="XM_064808016.1"/>
</dbReference>
<comment type="subcellular location">
    <subcellularLocation>
        <location evidence="1">Membrane</location>
        <topology evidence="1">Single-pass membrane protein</topology>
    </subcellularLocation>
</comment>
<keyword evidence="4 6" id="KW-0472">Membrane</keyword>
<evidence type="ECO:0000256" key="6">
    <source>
        <dbReference type="SAM" id="Phobius"/>
    </source>
</evidence>
<evidence type="ECO:0000313" key="8">
    <source>
        <dbReference type="Proteomes" id="UP001337655"/>
    </source>
</evidence>
<protein>
    <submittedName>
        <fullName evidence="7">Uncharacterized protein</fullName>
    </submittedName>
</protein>
<evidence type="ECO:0000256" key="4">
    <source>
        <dbReference type="ARBA" id="ARBA00023136"/>
    </source>
</evidence>
<feature type="compositionally biased region" description="Low complexity" evidence="5">
    <location>
        <begin position="51"/>
        <end position="69"/>
    </location>
</feature>
<feature type="region of interest" description="Disordered" evidence="5">
    <location>
        <begin position="114"/>
        <end position="133"/>
    </location>
</feature>
<name>A0AAV9NWS2_9PEZI</name>
<sequence length="207" mass="21494">MPQVVVGWSTEDLSLFTPASAPILPQSAIEAFVSPNKAASMSTGGSGSSGSAGAPPASPSQTSESNQSQEQDHEGGLSTGAKAGIGVGAAVLAFLLLAGAFWIFRRKRAGKSSVQRARSQRPYVDSKGQLEGNAVSRRDQEIVELPGKEAQEADSRPYVTFEGEPLEADSPPPIPLASKPRWELEGGFRGHEVGPRSPGADGSRGVV</sequence>
<dbReference type="PANTHER" id="PTHR15549">
    <property type="entry name" value="PAIRED IMMUNOGLOBULIN-LIKE TYPE 2 RECEPTOR"/>
    <property type="match status" value="1"/>
</dbReference>
<dbReference type="GeneID" id="89932124"/>
<proteinExistence type="predicted"/>
<gene>
    <name evidence="7" type="ORF">LTR77_010799</name>
</gene>
<dbReference type="GO" id="GO:0071944">
    <property type="term" value="C:cell periphery"/>
    <property type="evidence" value="ECO:0007669"/>
    <property type="project" value="UniProtKB-ARBA"/>
</dbReference>
<feature type="transmembrane region" description="Helical" evidence="6">
    <location>
        <begin position="83"/>
        <end position="104"/>
    </location>
</feature>
<comment type="caution">
    <text evidence="7">The sequence shown here is derived from an EMBL/GenBank/DDBJ whole genome shotgun (WGS) entry which is preliminary data.</text>
</comment>
<evidence type="ECO:0000256" key="1">
    <source>
        <dbReference type="ARBA" id="ARBA00004167"/>
    </source>
</evidence>
<feature type="region of interest" description="Disordered" evidence="5">
    <location>
        <begin position="162"/>
        <end position="207"/>
    </location>
</feature>
<reference evidence="7 8" key="1">
    <citation type="submission" date="2023-08" db="EMBL/GenBank/DDBJ databases">
        <title>Black Yeasts Isolated from many extreme environments.</title>
        <authorList>
            <person name="Coleine C."/>
            <person name="Stajich J.E."/>
            <person name="Selbmann L."/>
        </authorList>
    </citation>
    <scope>NUCLEOTIDE SEQUENCE [LARGE SCALE GENOMIC DNA]</scope>
    <source>
        <strain evidence="7 8">CCFEE 5935</strain>
    </source>
</reference>
<evidence type="ECO:0000313" key="7">
    <source>
        <dbReference type="EMBL" id="KAK5163213.1"/>
    </source>
</evidence>
<dbReference type="Proteomes" id="UP001337655">
    <property type="component" value="Unassembled WGS sequence"/>
</dbReference>
<keyword evidence="3 6" id="KW-1133">Transmembrane helix</keyword>
<evidence type="ECO:0000256" key="3">
    <source>
        <dbReference type="ARBA" id="ARBA00022989"/>
    </source>
</evidence>
<organism evidence="7 8">
    <name type="scientific">Saxophila tyrrhenica</name>
    <dbReference type="NCBI Taxonomy" id="1690608"/>
    <lineage>
        <taxon>Eukaryota</taxon>
        <taxon>Fungi</taxon>
        <taxon>Dikarya</taxon>
        <taxon>Ascomycota</taxon>
        <taxon>Pezizomycotina</taxon>
        <taxon>Dothideomycetes</taxon>
        <taxon>Dothideomycetidae</taxon>
        <taxon>Mycosphaerellales</taxon>
        <taxon>Extremaceae</taxon>
        <taxon>Saxophila</taxon>
    </lineage>
</organism>
<keyword evidence="2 6" id="KW-0812">Transmembrane</keyword>
<dbReference type="InterPro" id="IPR051694">
    <property type="entry name" value="Immunoregulatory_rcpt-like"/>
</dbReference>
<evidence type="ECO:0000256" key="2">
    <source>
        <dbReference type="ARBA" id="ARBA00022692"/>
    </source>
</evidence>
<feature type="region of interest" description="Disordered" evidence="5">
    <location>
        <begin position="37"/>
        <end position="79"/>
    </location>
</feature>
<evidence type="ECO:0000256" key="5">
    <source>
        <dbReference type="SAM" id="MobiDB-lite"/>
    </source>
</evidence>
<dbReference type="GO" id="GO:0016020">
    <property type="term" value="C:membrane"/>
    <property type="evidence" value="ECO:0007669"/>
    <property type="project" value="UniProtKB-SubCell"/>
</dbReference>
<feature type="compositionally biased region" description="Basic and acidic residues" evidence="5">
    <location>
        <begin position="180"/>
        <end position="194"/>
    </location>
</feature>
<dbReference type="EMBL" id="JAVRRT010000027">
    <property type="protein sequence ID" value="KAK5163213.1"/>
    <property type="molecule type" value="Genomic_DNA"/>
</dbReference>
<dbReference type="AlphaFoldDB" id="A0AAV9NWS2"/>
<keyword evidence="8" id="KW-1185">Reference proteome</keyword>